<feature type="region of interest" description="Disordered" evidence="1">
    <location>
        <begin position="1"/>
        <end position="20"/>
    </location>
</feature>
<dbReference type="AlphaFoldDB" id="A0A1G8JW13"/>
<evidence type="ECO:0000313" key="3">
    <source>
        <dbReference type="Proteomes" id="UP000199163"/>
    </source>
</evidence>
<reference evidence="2 3" key="1">
    <citation type="submission" date="2016-10" db="EMBL/GenBank/DDBJ databases">
        <authorList>
            <person name="de Groot N.N."/>
        </authorList>
    </citation>
    <scope>NUCLEOTIDE SEQUENCE [LARGE SCALE GENOMIC DNA]</scope>
    <source>
        <strain evidence="2 3">DSM 21632</strain>
    </source>
</reference>
<proteinExistence type="predicted"/>
<accession>A0A1G8JW13</accession>
<keyword evidence="3" id="KW-1185">Reference proteome</keyword>
<dbReference type="RefSeq" id="WP_091276702.1">
    <property type="nucleotide sequence ID" value="NZ_FNDK01000038.1"/>
</dbReference>
<evidence type="ECO:0000256" key="1">
    <source>
        <dbReference type="SAM" id="MobiDB-lite"/>
    </source>
</evidence>
<sequence>MKFDVSLVSRMSDEIEQSGKRMREMVNSPYELQMELQKLESSLQSLKSLTENQSQAGSNANTTQTYPNQNQS</sequence>
<dbReference type="Proteomes" id="UP000199163">
    <property type="component" value="Unassembled WGS sequence"/>
</dbReference>
<dbReference type="EMBL" id="FNDK01000038">
    <property type="protein sequence ID" value="SDI35406.1"/>
    <property type="molecule type" value="Genomic_DNA"/>
</dbReference>
<feature type="compositionally biased region" description="Polar residues" evidence="1">
    <location>
        <begin position="50"/>
        <end position="72"/>
    </location>
</feature>
<protein>
    <submittedName>
        <fullName evidence="2">Uncharacterized protein</fullName>
    </submittedName>
</protein>
<name>A0A1G8JW13_9BACI</name>
<feature type="compositionally biased region" description="Basic and acidic residues" evidence="1">
    <location>
        <begin position="11"/>
        <end position="20"/>
    </location>
</feature>
<feature type="region of interest" description="Disordered" evidence="1">
    <location>
        <begin position="47"/>
        <end position="72"/>
    </location>
</feature>
<gene>
    <name evidence="2" type="ORF">SAMN05192534_1385</name>
</gene>
<organism evidence="2 3">
    <name type="scientific">Alteribacillus persepolensis</name>
    <dbReference type="NCBI Taxonomy" id="568899"/>
    <lineage>
        <taxon>Bacteria</taxon>
        <taxon>Bacillati</taxon>
        <taxon>Bacillota</taxon>
        <taxon>Bacilli</taxon>
        <taxon>Bacillales</taxon>
        <taxon>Bacillaceae</taxon>
        <taxon>Alteribacillus</taxon>
    </lineage>
</organism>
<dbReference type="OrthoDB" id="9908561at2"/>
<evidence type="ECO:0000313" key="2">
    <source>
        <dbReference type="EMBL" id="SDI35406.1"/>
    </source>
</evidence>